<accession>C1F8Z8</accession>
<dbReference type="Proteomes" id="UP000002207">
    <property type="component" value="Chromosome"/>
</dbReference>
<protein>
    <submittedName>
        <fullName evidence="2">Uncharacterized protein</fullName>
    </submittedName>
</protein>
<dbReference type="KEGG" id="aca:ACP_2060"/>
<proteinExistence type="predicted"/>
<keyword evidence="1" id="KW-0812">Transmembrane</keyword>
<dbReference type="STRING" id="240015.ACP_2060"/>
<gene>
    <name evidence="2" type="ordered locus">ACP_2060</name>
</gene>
<reference evidence="2 3" key="1">
    <citation type="journal article" date="2009" name="Appl. Environ. Microbiol.">
        <title>Three genomes from the phylum Acidobacteria provide insight into the lifestyles of these microorganisms in soils.</title>
        <authorList>
            <person name="Ward N.L."/>
            <person name="Challacombe J.F."/>
            <person name="Janssen P.H."/>
            <person name="Henrissat B."/>
            <person name="Coutinho P.M."/>
            <person name="Wu M."/>
            <person name="Xie G."/>
            <person name="Haft D.H."/>
            <person name="Sait M."/>
            <person name="Badger J."/>
            <person name="Barabote R.D."/>
            <person name="Bradley B."/>
            <person name="Brettin T.S."/>
            <person name="Brinkac L.M."/>
            <person name="Bruce D."/>
            <person name="Creasy T."/>
            <person name="Daugherty S.C."/>
            <person name="Davidsen T.M."/>
            <person name="DeBoy R.T."/>
            <person name="Detter J.C."/>
            <person name="Dodson R.J."/>
            <person name="Durkin A.S."/>
            <person name="Ganapathy A."/>
            <person name="Gwinn-Giglio M."/>
            <person name="Han C.S."/>
            <person name="Khouri H."/>
            <person name="Kiss H."/>
            <person name="Kothari S.P."/>
            <person name="Madupu R."/>
            <person name="Nelson K.E."/>
            <person name="Nelson W.C."/>
            <person name="Paulsen I."/>
            <person name="Penn K."/>
            <person name="Ren Q."/>
            <person name="Rosovitz M.J."/>
            <person name="Selengut J.D."/>
            <person name="Shrivastava S."/>
            <person name="Sullivan S.A."/>
            <person name="Tapia R."/>
            <person name="Thompson L.S."/>
            <person name="Watkins K.L."/>
            <person name="Yang Q."/>
            <person name="Yu C."/>
            <person name="Zafar N."/>
            <person name="Zhou L."/>
            <person name="Kuske C.R."/>
        </authorList>
    </citation>
    <scope>NUCLEOTIDE SEQUENCE [LARGE SCALE GENOMIC DNA]</scope>
    <source>
        <strain evidence="3">ATCC 51196 / DSM 11244 / BCRC 80197 / JCM 7670 / NBRC 15755 / NCIMB 13165 / 161</strain>
    </source>
</reference>
<feature type="transmembrane region" description="Helical" evidence="1">
    <location>
        <begin position="54"/>
        <end position="74"/>
    </location>
</feature>
<dbReference type="AlphaFoldDB" id="C1F8Z8"/>
<evidence type="ECO:0000256" key="1">
    <source>
        <dbReference type="SAM" id="Phobius"/>
    </source>
</evidence>
<sequence>MRILFYLLSILVLWGVYEMGSMAIQQSREWSLKLNPQAPREETLRKSFIVSGKVLQAVALVWGFLDVVAVLLLLTDFVAQ</sequence>
<name>C1F8Z8_ACIC5</name>
<dbReference type="HOGENOM" id="CLU_2581682_0_0_0"/>
<evidence type="ECO:0000313" key="3">
    <source>
        <dbReference type="Proteomes" id="UP000002207"/>
    </source>
</evidence>
<keyword evidence="1" id="KW-0472">Membrane</keyword>
<dbReference type="InParanoid" id="C1F8Z8"/>
<organism evidence="2 3">
    <name type="scientific">Acidobacterium capsulatum (strain ATCC 51196 / DSM 11244 / BCRC 80197 / JCM 7670 / NBRC 15755 / NCIMB 13165 / 161)</name>
    <dbReference type="NCBI Taxonomy" id="240015"/>
    <lineage>
        <taxon>Bacteria</taxon>
        <taxon>Pseudomonadati</taxon>
        <taxon>Acidobacteriota</taxon>
        <taxon>Terriglobia</taxon>
        <taxon>Terriglobales</taxon>
        <taxon>Acidobacteriaceae</taxon>
        <taxon>Acidobacterium</taxon>
    </lineage>
</organism>
<evidence type="ECO:0000313" key="2">
    <source>
        <dbReference type="EMBL" id="ACO34037.1"/>
    </source>
</evidence>
<dbReference type="EMBL" id="CP001472">
    <property type="protein sequence ID" value="ACO34037.1"/>
    <property type="molecule type" value="Genomic_DNA"/>
</dbReference>
<keyword evidence="3" id="KW-1185">Reference proteome</keyword>
<keyword evidence="1" id="KW-1133">Transmembrane helix</keyword>